<evidence type="ECO:0000256" key="5">
    <source>
        <dbReference type="SAM" id="Phobius"/>
    </source>
</evidence>
<feature type="transmembrane region" description="Helical" evidence="5">
    <location>
        <begin position="75"/>
        <end position="93"/>
    </location>
</feature>
<protein>
    <recommendedName>
        <fullName evidence="8">DUF300-domain-containing protein</fullName>
    </recommendedName>
</protein>
<feature type="transmembrane region" description="Helical" evidence="5">
    <location>
        <begin position="126"/>
        <end position="143"/>
    </location>
</feature>
<evidence type="ECO:0008006" key="8">
    <source>
        <dbReference type="Google" id="ProtNLM"/>
    </source>
</evidence>
<dbReference type="STRING" id="1450539.A0A318Z0D6"/>
<organism evidence="6 7">
    <name type="scientific">Aspergillus saccharolyticus JOP 1030-1</name>
    <dbReference type="NCBI Taxonomy" id="1450539"/>
    <lineage>
        <taxon>Eukaryota</taxon>
        <taxon>Fungi</taxon>
        <taxon>Dikarya</taxon>
        <taxon>Ascomycota</taxon>
        <taxon>Pezizomycotina</taxon>
        <taxon>Eurotiomycetes</taxon>
        <taxon>Eurotiomycetidae</taxon>
        <taxon>Eurotiales</taxon>
        <taxon>Aspergillaceae</taxon>
        <taxon>Aspergillus</taxon>
        <taxon>Aspergillus subgen. Circumdati</taxon>
    </lineage>
</organism>
<evidence type="ECO:0000256" key="1">
    <source>
        <dbReference type="ARBA" id="ARBA00004141"/>
    </source>
</evidence>
<accession>A0A318Z0D6</accession>
<dbReference type="RefSeq" id="XP_025426697.1">
    <property type="nucleotide sequence ID" value="XM_025579389.1"/>
</dbReference>
<evidence type="ECO:0000313" key="7">
    <source>
        <dbReference type="Proteomes" id="UP000248349"/>
    </source>
</evidence>
<name>A0A318Z0D6_9EURO</name>
<feature type="transmembrane region" description="Helical" evidence="5">
    <location>
        <begin position="241"/>
        <end position="263"/>
    </location>
</feature>
<feature type="transmembrane region" description="Helical" evidence="5">
    <location>
        <begin position="6"/>
        <end position="28"/>
    </location>
</feature>
<proteinExistence type="predicted"/>
<keyword evidence="4 5" id="KW-0472">Membrane</keyword>
<dbReference type="Proteomes" id="UP000248349">
    <property type="component" value="Unassembled WGS sequence"/>
</dbReference>
<gene>
    <name evidence="6" type="ORF">BP01DRAFT_419251</name>
</gene>
<feature type="transmembrane region" description="Helical" evidence="5">
    <location>
        <begin position="203"/>
        <end position="221"/>
    </location>
</feature>
<sequence length="342" mass="38310">MSFHTFNMILSGACTAFTCLSIFVLMSMHATHLSKPKEQLKIMRISTLLPLYSVFSFLSICFPEIYVYLEPWLDVFQSAALGTFYLLMLELLAPATSRQDMFFAALAIPPSGSESAADSLSWYRKTWIAIFQYPAVAVILSLATDITQAAGVYCLESSKPYFAHLWITIFINLSLISAVIAVLKFYKSFKSQLKSHQPLAKLLAFKLIVGLSFLERIIFFALRATDVLKPDDQLTYADVNIGIPTMVICLQMVPFALFFHYAYSVRPYIIRRTLPAMEASVNPAYSAVSDERRYQGGPLGVRAWLAMLDLREIAGAIRFAFTMVFAGKSVGRGEELNKLGSR</sequence>
<evidence type="ECO:0000256" key="2">
    <source>
        <dbReference type="ARBA" id="ARBA00022692"/>
    </source>
</evidence>
<feature type="transmembrane region" description="Helical" evidence="5">
    <location>
        <begin position="49"/>
        <end position="69"/>
    </location>
</feature>
<dbReference type="Pfam" id="PF03619">
    <property type="entry name" value="Solute_trans_a"/>
    <property type="match status" value="1"/>
</dbReference>
<dbReference type="GO" id="GO:0016020">
    <property type="term" value="C:membrane"/>
    <property type="evidence" value="ECO:0007669"/>
    <property type="project" value="UniProtKB-SubCell"/>
</dbReference>
<dbReference type="PANTHER" id="PTHR23423">
    <property type="entry name" value="ORGANIC SOLUTE TRANSPORTER-RELATED"/>
    <property type="match status" value="1"/>
</dbReference>
<dbReference type="EMBL" id="KZ821278">
    <property type="protein sequence ID" value="PYH40715.1"/>
    <property type="molecule type" value="Genomic_DNA"/>
</dbReference>
<dbReference type="GeneID" id="37080618"/>
<evidence type="ECO:0000313" key="6">
    <source>
        <dbReference type="EMBL" id="PYH40715.1"/>
    </source>
</evidence>
<dbReference type="SMART" id="SM01417">
    <property type="entry name" value="Solute_trans_a"/>
    <property type="match status" value="1"/>
</dbReference>
<evidence type="ECO:0000256" key="3">
    <source>
        <dbReference type="ARBA" id="ARBA00022989"/>
    </source>
</evidence>
<evidence type="ECO:0000256" key="4">
    <source>
        <dbReference type="ARBA" id="ARBA00023136"/>
    </source>
</evidence>
<dbReference type="OrthoDB" id="5348404at2759"/>
<feature type="transmembrane region" description="Helical" evidence="5">
    <location>
        <begin position="163"/>
        <end position="183"/>
    </location>
</feature>
<reference evidence="6 7" key="1">
    <citation type="submission" date="2016-12" db="EMBL/GenBank/DDBJ databases">
        <title>The genomes of Aspergillus section Nigri reveals drivers in fungal speciation.</title>
        <authorList>
            <consortium name="DOE Joint Genome Institute"/>
            <person name="Vesth T.C."/>
            <person name="Nybo J."/>
            <person name="Theobald S."/>
            <person name="Brandl J."/>
            <person name="Frisvad J.C."/>
            <person name="Nielsen K.F."/>
            <person name="Lyhne E.K."/>
            <person name="Kogle M.E."/>
            <person name="Kuo A."/>
            <person name="Riley R."/>
            <person name="Clum A."/>
            <person name="Nolan M."/>
            <person name="Lipzen A."/>
            <person name="Salamov A."/>
            <person name="Henrissat B."/>
            <person name="Wiebenga A."/>
            <person name="De Vries R.P."/>
            <person name="Grigoriev I.V."/>
            <person name="Mortensen U.H."/>
            <person name="Andersen M.R."/>
            <person name="Baker S.E."/>
        </authorList>
    </citation>
    <scope>NUCLEOTIDE SEQUENCE [LARGE SCALE GENOMIC DNA]</scope>
    <source>
        <strain evidence="6 7">JOP 1030-1</strain>
    </source>
</reference>
<dbReference type="InterPro" id="IPR005178">
    <property type="entry name" value="Ostalpha/TMEM184C"/>
</dbReference>
<keyword evidence="2 5" id="KW-0812">Transmembrane</keyword>
<dbReference type="AlphaFoldDB" id="A0A318Z0D6"/>
<comment type="subcellular location">
    <subcellularLocation>
        <location evidence="1">Membrane</location>
        <topology evidence="1">Multi-pass membrane protein</topology>
    </subcellularLocation>
</comment>
<keyword evidence="3 5" id="KW-1133">Transmembrane helix</keyword>
<keyword evidence="7" id="KW-1185">Reference proteome</keyword>